<feature type="modified residue" description="4-aspartylphosphate" evidence="4">
    <location>
        <position position="64"/>
    </location>
</feature>
<dbReference type="PRINTS" id="PR00038">
    <property type="entry name" value="HTHLUXR"/>
</dbReference>
<dbReference type="SUPFAM" id="SSF46894">
    <property type="entry name" value="C-terminal effector domain of the bipartite response regulators"/>
    <property type="match status" value="1"/>
</dbReference>
<dbReference type="InterPro" id="IPR036388">
    <property type="entry name" value="WH-like_DNA-bd_sf"/>
</dbReference>
<accession>A0ABN2FFK9</accession>
<keyword evidence="3" id="KW-0804">Transcription</keyword>
<evidence type="ECO:0000259" key="6">
    <source>
        <dbReference type="PROSITE" id="PS50110"/>
    </source>
</evidence>
<sequence length="227" mass="24231">MPACDPASGATGMRLAVCDEQWLFASVLATALAQQGHEVVTITDQPLVLLDEAARLGPDICVLDAVTGPPSLIEFSRRLHAVDSRPAVIMLTDSGHEEVWEAYGEGLLDGLVNKACAFPVLLDAMDRVAAGERVAAGWSTPERRSAPAAVLDALTTRELEVLRLVVQGHSTQTMADRLGVSRHTIRTHVQQVLRKLGVHSRGKVARAAAAAGLVDVAALTSVRRPRR</sequence>
<reference evidence="7 8" key="1">
    <citation type="journal article" date="2019" name="Int. J. Syst. Evol. Microbiol.">
        <title>The Global Catalogue of Microorganisms (GCM) 10K type strain sequencing project: providing services to taxonomists for standard genome sequencing and annotation.</title>
        <authorList>
            <consortium name="The Broad Institute Genomics Platform"/>
            <consortium name="The Broad Institute Genome Sequencing Center for Infectious Disease"/>
            <person name="Wu L."/>
            <person name="Ma J."/>
        </authorList>
    </citation>
    <scope>NUCLEOTIDE SEQUENCE [LARGE SCALE GENOMIC DNA]</scope>
    <source>
        <strain evidence="7 8">JCM 14306</strain>
    </source>
</reference>
<dbReference type="SUPFAM" id="SSF52172">
    <property type="entry name" value="CheY-like"/>
    <property type="match status" value="1"/>
</dbReference>
<evidence type="ECO:0000259" key="5">
    <source>
        <dbReference type="PROSITE" id="PS50043"/>
    </source>
</evidence>
<dbReference type="EMBL" id="BAAANE010000007">
    <property type="protein sequence ID" value="GAA1644468.1"/>
    <property type="molecule type" value="Genomic_DNA"/>
</dbReference>
<organism evidence="7 8">
    <name type="scientific">Kribbella alba</name>
    <dbReference type="NCBI Taxonomy" id="190197"/>
    <lineage>
        <taxon>Bacteria</taxon>
        <taxon>Bacillati</taxon>
        <taxon>Actinomycetota</taxon>
        <taxon>Actinomycetes</taxon>
        <taxon>Propionibacteriales</taxon>
        <taxon>Kribbellaceae</taxon>
        <taxon>Kribbella</taxon>
    </lineage>
</organism>
<comment type="caution">
    <text evidence="7">The sequence shown here is derived from an EMBL/GenBank/DDBJ whole genome shotgun (WGS) entry which is preliminary data.</text>
</comment>
<protein>
    <submittedName>
        <fullName evidence="7">Response regulator transcription factor</fullName>
    </submittedName>
</protein>
<dbReference type="InterPro" id="IPR001789">
    <property type="entry name" value="Sig_transdc_resp-reg_receiver"/>
</dbReference>
<dbReference type="InterPro" id="IPR016032">
    <property type="entry name" value="Sig_transdc_resp-reg_C-effctor"/>
</dbReference>
<keyword evidence="4" id="KW-0597">Phosphoprotein</keyword>
<dbReference type="PROSITE" id="PS50110">
    <property type="entry name" value="RESPONSE_REGULATORY"/>
    <property type="match status" value="1"/>
</dbReference>
<keyword evidence="2" id="KW-0238">DNA-binding</keyword>
<dbReference type="Pfam" id="PF00196">
    <property type="entry name" value="GerE"/>
    <property type="match status" value="1"/>
</dbReference>
<feature type="domain" description="Response regulatory" evidence="6">
    <location>
        <begin position="14"/>
        <end position="129"/>
    </location>
</feature>
<proteinExistence type="predicted"/>
<dbReference type="SMART" id="SM00421">
    <property type="entry name" value="HTH_LUXR"/>
    <property type="match status" value="1"/>
</dbReference>
<feature type="domain" description="HTH luxR-type" evidence="5">
    <location>
        <begin position="147"/>
        <end position="212"/>
    </location>
</feature>
<dbReference type="PROSITE" id="PS50043">
    <property type="entry name" value="HTH_LUXR_2"/>
    <property type="match status" value="1"/>
</dbReference>
<evidence type="ECO:0000256" key="2">
    <source>
        <dbReference type="ARBA" id="ARBA00023125"/>
    </source>
</evidence>
<name>A0ABN2FFK9_9ACTN</name>
<dbReference type="Proteomes" id="UP001501319">
    <property type="component" value="Unassembled WGS sequence"/>
</dbReference>
<evidence type="ECO:0000256" key="1">
    <source>
        <dbReference type="ARBA" id="ARBA00023015"/>
    </source>
</evidence>
<evidence type="ECO:0000313" key="7">
    <source>
        <dbReference type="EMBL" id="GAA1644468.1"/>
    </source>
</evidence>
<dbReference type="CDD" id="cd06170">
    <property type="entry name" value="LuxR_C_like"/>
    <property type="match status" value="1"/>
</dbReference>
<keyword evidence="8" id="KW-1185">Reference proteome</keyword>
<evidence type="ECO:0000256" key="3">
    <source>
        <dbReference type="ARBA" id="ARBA00023163"/>
    </source>
</evidence>
<gene>
    <name evidence="7" type="ORF">GCM10009744_38870</name>
</gene>
<dbReference type="InterPro" id="IPR000792">
    <property type="entry name" value="Tscrpt_reg_LuxR_C"/>
</dbReference>
<keyword evidence="1" id="KW-0805">Transcription regulation</keyword>
<dbReference type="InterPro" id="IPR011006">
    <property type="entry name" value="CheY-like_superfamily"/>
</dbReference>
<dbReference type="PANTHER" id="PTHR44688:SF16">
    <property type="entry name" value="DNA-BINDING TRANSCRIPTIONAL ACTIVATOR DEVR_DOSR"/>
    <property type="match status" value="1"/>
</dbReference>
<evidence type="ECO:0000313" key="8">
    <source>
        <dbReference type="Proteomes" id="UP001501319"/>
    </source>
</evidence>
<dbReference type="Gene3D" id="3.40.50.2300">
    <property type="match status" value="1"/>
</dbReference>
<dbReference type="PANTHER" id="PTHR44688">
    <property type="entry name" value="DNA-BINDING TRANSCRIPTIONAL ACTIVATOR DEVR_DOSR"/>
    <property type="match status" value="1"/>
</dbReference>
<dbReference type="Gene3D" id="1.10.10.10">
    <property type="entry name" value="Winged helix-like DNA-binding domain superfamily/Winged helix DNA-binding domain"/>
    <property type="match status" value="1"/>
</dbReference>
<evidence type="ECO:0000256" key="4">
    <source>
        <dbReference type="PROSITE-ProRule" id="PRU00169"/>
    </source>
</evidence>